<dbReference type="RefSeq" id="WP_193119450.1">
    <property type="nucleotide sequence ID" value="NZ_BAAAIR010000035.1"/>
</dbReference>
<keyword evidence="1" id="KW-0812">Transmembrane</keyword>
<comment type="caution">
    <text evidence="3">The sequence shown here is derived from an EMBL/GenBank/DDBJ whole genome shotgun (WGS) entry which is preliminary data.</text>
</comment>
<keyword evidence="4" id="KW-1185">Reference proteome</keyword>
<feature type="transmembrane region" description="Helical" evidence="1">
    <location>
        <begin position="282"/>
        <end position="300"/>
    </location>
</feature>
<proteinExistence type="predicted"/>
<evidence type="ECO:0000313" key="4">
    <source>
        <dbReference type="Proteomes" id="UP001595937"/>
    </source>
</evidence>
<dbReference type="InterPro" id="IPR007349">
    <property type="entry name" value="DUF418"/>
</dbReference>
<organism evidence="3 4">
    <name type="scientific">Brachybacterium tyrofermentans</name>
    <dbReference type="NCBI Taxonomy" id="47848"/>
    <lineage>
        <taxon>Bacteria</taxon>
        <taxon>Bacillati</taxon>
        <taxon>Actinomycetota</taxon>
        <taxon>Actinomycetes</taxon>
        <taxon>Micrococcales</taxon>
        <taxon>Dermabacteraceae</taxon>
        <taxon>Brachybacterium</taxon>
    </lineage>
</organism>
<feature type="transmembrane region" description="Helical" evidence="1">
    <location>
        <begin position="369"/>
        <end position="391"/>
    </location>
</feature>
<protein>
    <submittedName>
        <fullName evidence="3">DUF418 domain-containing protein</fullName>
    </submittedName>
</protein>
<feature type="transmembrane region" description="Helical" evidence="1">
    <location>
        <begin position="72"/>
        <end position="89"/>
    </location>
</feature>
<feature type="transmembrane region" description="Helical" evidence="1">
    <location>
        <begin position="149"/>
        <end position="167"/>
    </location>
</feature>
<reference evidence="4" key="1">
    <citation type="journal article" date="2019" name="Int. J. Syst. Evol. Microbiol.">
        <title>The Global Catalogue of Microorganisms (GCM) 10K type strain sequencing project: providing services to taxonomists for standard genome sequencing and annotation.</title>
        <authorList>
            <consortium name="The Broad Institute Genomics Platform"/>
            <consortium name="The Broad Institute Genome Sequencing Center for Infectious Disease"/>
            <person name="Wu L."/>
            <person name="Ma J."/>
        </authorList>
    </citation>
    <scope>NUCLEOTIDE SEQUENCE [LARGE SCALE GENOMIC DNA]</scope>
    <source>
        <strain evidence="4">CGMCC 1.16455</strain>
    </source>
</reference>
<dbReference type="Pfam" id="PF04235">
    <property type="entry name" value="DUF418"/>
    <property type="match status" value="1"/>
</dbReference>
<keyword evidence="1" id="KW-1133">Transmembrane helix</keyword>
<feature type="transmembrane region" description="Helical" evidence="1">
    <location>
        <begin position="21"/>
        <end position="39"/>
    </location>
</feature>
<keyword evidence="1" id="KW-0472">Membrane</keyword>
<name>A0ABW0FL63_9MICO</name>
<gene>
    <name evidence="3" type="ORF">ACFPK8_15285</name>
</gene>
<evidence type="ECO:0000256" key="1">
    <source>
        <dbReference type="SAM" id="Phobius"/>
    </source>
</evidence>
<evidence type="ECO:0000313" key="3">
    <source>
        <dbReference type="EMBL" id="MFC5298874.1"/>
    </source>
</evidence>
<evidence type="ECO:0000259" key="2">
    <source>
        <dbReference type="Pfam" id="PF04235"/>
    </source>
</evidence>
<dbReference type="EMBL" id="JBHSLN010000083">
    <property type="protein sequence ID" value="MFC5298874.1"/>
    <property type="molecule type" value="Genomic_DNA"/>
</dbReference>
<dbReference type="Proteomes" id="UP001595937">
    <property type="component" value="Unassembled WGS sequence"/>
</dbReference>
<feature type="transmembrane region" description="Helical" evidence="1">
    <location>
        <begin position="244"/>
        <end position="262"/>
    </location>
</feature>
<sequence>MTQVAGTGSVPLARRAGGPDLARGLALLGIALANTIGWLHGSSWTVLLKQVDATVPDRIVDVLIGLTADNRGFPLFAMLFGYGIGIIYRRSREAGERTGHFVLRMLRRHIALLAIGLAHAILLFSGDILVAYAMVGMLCVLFATRHRAILPFAAILALPALGVWGWVDGTIGLSGSDGYASAAAPDYLSSLRLRTDEAGAEVATSLVSDMGLLTPMAIGAIAARLRLFEEVAANRDVLVPIARWGLGLGLLGAVPLVAVLVLDPAHQHLDAEIVLGSLGVLHQYTGLLGALGLAAAAALMSDHFRRPVGADGTAPTVPDAARGAGPVTARLVHGIEALGAVSLSAYMGQSLVFLTLFPPYTLDLGARLGTAGTAVIVVAVWLVMIPCAVALKRRGRRGPLEVVLRRLAGSASPRVVPDRTSHPSTLGGHP</sequence>
<dbReference type="GeneID" id="303297266"/>
<feature type="transmembrane region" description="Helical" evidence="1">
    <location>
        <begin position="337"/>
        <end position="357"/>
    </location>
</feature>
<feature type="transmembrane region" description="Helical" evidence="1">
    <location>
        <begin position="110"/>
        <end position="143"/>
    </location>
</feature>
<feature type="domain" description="DUF418" evidence="2">
    <location>
        <begin position="328"/>
        <end position="408"/>
    </location>
</feature>
<dbReference type="PANTHER" id="PTHR30590">
    <property type="entry name" value="INNER MEMBRANE PROTEIN"/>
    <property type="match status" value="1"/>
</dbReference>
<dbReference type="PANTHER" id="PTHR30590:SF2">
    <property type="entry name" value="INNER MEMBRANE PROTEIN"/>
    <property type="match status" value="1"/>
</dbReference>
<dbReference type="InterPro" id="IPR052529">
    <property type="entry name" value="Bact_Transport_Assoc"/>
</dbReference>
<accession>A0ABW0FL63</accession>